<evidence type="ECO:0000256" key="1">
    <source>
        <dbReference type="ARBA" id="ARBA00022692"/>
    </source>
</evidence>
<name>A0A382P3P4_9ZZZZ</name>
<proteinExistence type="predicted"/>
<protein>
    <recommendedName>
        <fullName evidence="5">ABC transmembrane type-1 domain-containing protein</fullName>
    </recommendedName>
</protein>
<dbReference type="SUPFAM" id="SSF90123">
    <property type="entry name" value="ABC transporter transmembrane region"/>
    <property type="match status" value="1"/>
</dbReference>
<evidence type="ECO:0000256" key="3">
    <source>
        <dbReference type="ARBA" id="ARBA00023136"/>
    </source>
</evidence>
<dbReference type="GO" id="GO:0016020">
    <property type="term" value="C:membrane"/>
    <property type="evidence" value="ECO:0007669"/>
    <property type="project" value="InterPro"/>
</dbReference>
<evidence type="ECO:0000313" key="6">
    <source>
        <dbReference type="EMBL" id="SVC67215.1"/>
    </source>
</evidence>
<keyword evidence="3 4" id="KW-0472">Membrane</keyword>
<feature type="transmembrane region" description="Helical" evidence="4">
    <location>
        <begin position="54"/>
        <end position="77"/>
    </location>
</feature>
<feature type="non-terminal residue" evidence="6">
    <location>
        <position position="97"/>
    </location>
</feature>
<accession>A0A382P3P4</accession>
<feature type="transmembrane region" description="Helical" evidence="4">
    <location>
        <begin position="20"/>
        <end position="42"/>
    </location>
</feature>
<keyword evidence="2 4" id="KW-1133">Transmembrane helix</keyword>
<gene>
    <name evidence="6" type="ORF">METZ01_LOCUS320069</name>
</gene>
<dbReference type="EMBL" id="UINC01104221">
    <property type="protein sequence ID" value="SVC67215.1"/>
    <property type="molecule type" value="Genomic_DNA"/>
</dbReference>
<dbReference type="GO" id="GO:0005524">
    <property type="term" value="F:ATP binding"/>
    <property type="evidence" value="ECO:0007669"/>
    <property type="project" value="InterPro"/>
</dbReference>
<evidence type="ECO:0000259" key="5">
    <source>
        <dbReference type="PROSITE" id="PS50929"/>
    </source>
</evidence>
<dbReference type="Gene3D" id="1.20.1560.10">
    <property type="entry name" value="ABC transporter type 1, transmembrane domain"/>
    <property type="match status" value="1"/>
</dbReference>
<dbReference type="GO" id="GO:0140359">
    <property type="term" value="F:ABC-type transporter activity"/>
    <property type="evidence" value="ECO:0007669"/>
    <property type="project" value="InterPro"/>
</dbReference>
<feature type="domain" description="ABC transmembrane type-1" evidence="5">
    <location>
        <begin position="21"/>
        <end position="97"/>
    </location>
</feature>
<feature type="non-terminal residue" evidence="6">
    <location>
        <position position="1"/>
    </location>
</feature>
<organism evidence="6">
    <name type="scientific">marine metagenome</name>
    <dbReference type="NCBI Taxonomy" id="408172"/>
    <lineage>
        <taxon>unclassified sequences</taxon>
        <taxon>metagenomes</taxon>
        <taxon>ecological metagenomes</taxon>
    </lineage>
</organism>
<dbReference type="InterPro" id="IPR011527">
    <property type="entry name" value="ABC1_TM_dom"/>
</dbReference>
<sequence length="97" mass="11129">VNIKLYKRLFRYLNPYTKKLLLAILFSVIVGVIASSPVPIIQKTFDDIFVQKDFFMLKAIPVALILLYTIKATLVYAQNIIVMGISLELVVRVREEL</sequence>
<dbReference type="InterPro" id="IPR036640">
    <property type="entry name" value="ABC1_TM_sf"/>
</dbReference>
<evidence type="ECO:0000256" key="4">
    <source>
        <dbReference type="SAM" id="Phobius"/>
    </source>
</evidence>
<dbReference type="PROSITE" id="PS50929">
    <property type="entry name" value="ABC_TM1F"/>
    <property type="match status" value="1"/>
</dbReference>
<reference evidence="6" key="1">
    <citation type="submission" date="2018-05" db="EMBL/GenBank/DDBJ databases">
        <authorList>
            <person name="Lanie J.A."/>
            <person name="Ng W.-L."/>
            <person name="Kazmierczak K.M."/>
            <person name="Andrzejewski T.M."/>
            <person name="Davidsen T.M."/>
            <person name="Wayne K.J."/>
            <person name="Tettelin H."/>
            <person name="Glass J.I."/>
            <person name="Rusch D."/>
            <person name="Podicherti R."/>
            <person name="Tsui H.-C.T."/>
            <person name="Winkler M.E."/>
        </authorList>
    </citation>
    <scope>NUCLEOTIDE SEQUENCE</scope>
</reference>
<evidence type="ECO:0000256" key="2">
    <source>
        <dbReference type="ARBA" id="ARBA00022989"/>
    </source>
</evidence>
<keyword evidence="1 4" id="KW-0812">Transmembrane</keyword>
<dbReference type="AlphaFoldDB" id="A0A382P3P4"/>